<gene>
    <name evidence="3" type="ORF">L0U88_09050</name>
</gene>
<keyword evidence="1" id="KW-0175">Coiled coil</keyword>
<feature type="coiled-coil region" evidence="1">
    <location>
        <begin position="54"/>
        <end position="84"/>
    </location>
</feature>
<dbReference type="RefSeq" id="WP_234865723.1">
    <property type="nucleotide sequence ID" value="NZ_JAKEVY010000002.1"/>
</dbReference>
<feature type="coiled-coil region" evidence="1">
    <location>
        <begin position="228"/>
        <end position="370"/>
    </location>
</feature>
<proteinExistence type="predicted"/>
<evidence type="ECO:0000256" key="1">
    <source>
        <dbReference type="SAM" id="Coils"/>
    </source>
</evidence>
<protein>
    <recommendedName>
        <fullName evidence="5">Chromosome partition protein Smc</fullName>
    </recommendedName>
</protein>
<feature type="coiled-coil region" evidence="1">
    <location>
        <begin position="132"/>
        <end position="159"/>
    </location>
</feature>
<organism evidence="3 4">
    <name type="scientific">Flavihumibacter fluminis</name>
    <dbReference type="NCBI Taxonomy" id="2909236"/>
    <lineage>
        <taxon>Bacteria</taxon>
        <taxon>Pseudomonadati</taxon>
        <taxon>Bacteroidota</taxon>
        <taxon>Chitinophagia</taxon>
        <taxon>Chitinophagales</taxon>
        <taxon>Chitinophagaceae</taxon>
        <taxon>Flavihumibacter</taxon>
    </lineage>
</organism>
<evidence type="ECO:0008006" key="5">
    <source>
        <dbReference type="Google" id="ProtNLM"/>
    </source>
</evidence>
<reference evidence="3 4" key="1">
    <citation type="submission" date="2022-01" db="EMBL/GenBank/DDBJ databases">
        <title>Flavihumibacter sp. nov., isolated from sediment of a river.</title>
        <authorList>
            <person name="Liu H."/>
        </authorList>
    </citation>
    <scope>NUCLEOTIDE SEQUENCE [LARGE SCALE GENOMIC DNA]</scope>
    <source>
        <strain evidence="3 4">RY-1</strain>
    </source>
</reference>
<evidence type="ECO:0000313" key="3">
    <source>
        <dbReference type="EMBL" id="MCF1714770.1"/>
    </source>
</evidence>
<keyword evidence="4" id="KW-1185">Reference proteome</keyword>
<feature type="chain" id="PRO_5046387525" description="Chromosome partition protein Smc" evidence="2">
    <location>
        <begin position="22"/>
        <end position="520"/>
    </location>
</feature>
<dbReference type="EMBL" id="JAKEVY010000002">
    <property type="protein sequence ID" value="MCF1714770.1"/>
    <property type="molecule type" value="Genomic_DNA"/>
</dbReference>
<dbReference type="Proteomes" id="UP001200145">
    <property type="component" value="Unassembled WGS sequence"/>
</dbReference>
<accession>A0ABS9BGR1</accession>
<comment type="caution">
    <text evidence="3">The sequence shown here is derived from an EMBL/GenBank/DDBJ whole genome shotgun (WGS) entry which is preliminary data.</text>
</comment>
<sequence length="520" mass="59219">MKLISMLVAAILVGTPLQLLAQTAGAGTLSTIESLANTIQANDEKIGALNRQHLESYDAENQKLLALKKKLNDLIAEKANALKELRSGLYCSQCKRPKSEIERGGSETYQGHLRRVNGVSVPATKEHIDSKMAEYDRLIAAQEELIKKFQTEENEFTRKRADIDKQMNELRGKTDDMRAKIVALSKDYKDKVVQEAKSITLTWVDEILRTLAEKHYAEDRINIINVKLSELQQEEAKAVSELKEKVAKKVEQDKKQLNEKITTNRSRINELDQLHKDRISRLRSELNALRTKLSSIKSELQLNTKLTAEEKTAMDANSKELENRISQQVSEIQAHEEKYSTDRRQLLAEIKQAEDKIWELTVNLSSIQEEALKGLRNAFTTKRKILQDAHTARIASLERLGSLVNNKTDVYRKKQSEYDAKANNERIRLLRACEKAGCSCYGRDAQGEFNLIANNRLTCVGSMDNLHANNSVYYGCEEESVRYKSHYHSWVNGLSDSDMDALRKSSSKTRYDMILNKITN</sequence>
<name>A0ABS9BGR1_9BACT</name>
<feature type="signal peptide" evidence="2">
    <location>
        <begin position="1"/>
        <end position="21"/>
    </location>
</feature>
<evidence type="ECO:0000313" key="4">
    <source>
        <dbReference type="Proteomes" id="UP001200145"/>
    </source>
</evidence>
<evidence type="ECO:0000256" key="2">
    <source>
        <dbReference type="SAM" id="SignalP"/>
    </source>
</evidence>
<keyword evidence="2" id="KW-0732">Signal</keyword>